<dbReference type="InterPro" id="IPR025403">
    <property type="entry name" value="TgpA-like_C"/>
</dbReference>
<evidence type="ECO:0000259" key="3">
    <source>
        <dbReference type="Pfam" id="PF13559"/>
    </source>
</evidence>
<feature type="transmembrane region" description="Helical" evidence="1">
    <location>
        <begin position="103"/>
        <end position="125"/>
    </location>
</feature>
<dbReference type="Pfam" id="PF13559">
    <property type="entry name" value="DUF4129"/>
    <property type="match status" value="1"/>
</dbReference>
<keyword evidence="1" id="KW-1133">Transmembrane helix</keyword>
<dbReference type="AlphaFoldDB" id="A0A841JJ88"/>
<dbReference type="Proteomes" id="UP000548326">
    <property type="component" value="Unassembled WGS sequence"/>
</dbReference>
<evidence type="ECO:0000256" key="1">
    <source>
        <dbReference type="SAM" id="Phobius"/>
    </source>
</evidence>
<reference evidence="4 5" key="1">
    <citation type="submission" date="2020-08" db="EMBL/GenBank/DDBJ databases">
        <title>Genomic Encyclopedia of Type Strains, Phase IV (KMG-V): Genome sequencing to study the core and pangenomes of soil and plant-associated prokaryotes.</title>
        <authorList>
            <person name="Whitman W."/>
        </authorList>
    </citation>
    <scope>NUCLEOTIDE SEQUENCE [LARGE SCALE GENOMIC DNA]</scope>
    <source>
        <strain evidence="4 5">MP601</strain>
    </source>
</reference>
<keyword evidence="1" id="KW-0812">Transmembrane</keyword>
<organism evidence="4 5">
    <name type="scientific">Mucilaginibacter lappiensis</name>
    <dbReference type="NCBI Taxonomy" id="354630"/>
    <lineage>
        <taxon>Bacteria</taxon>
        <taxon>Pseudomonadati</taxon>
        <taxon>Bacteroidota</taxon>
        <taxon>Sphingobacteriia</taxon>
        <taxon>Sphingobacteriales</taxon>
        <taxon>Sphingobacteriaceae</taxon>
        <taxon>Mucilaginibacter</taxon>
    </lineage>
</organism>
<proteinExistence type="predicted"/>
<comment type="caution">
    <text evidence="4">The sequence shown here is derived from an EMBL/GenBank/DDBJ whole genome shotgun (WGS) entry which is preliminary data.</text>
</comment>
<sequence>MLRLLCTLIFALFVHVSNGAIPVVKPVKQPLLLKMDTAKVGVRHLDSAAITAHSKQPEFQYKDDIDTTPSWWDRFWSWFWGLFKPIKLGKHDMSPFVRALLYILQYLFLAAGLAAVVFLVLKLMGIDMLGIFRRKSMSANLPFTESLENIHDINFDDEIERAVSHHNYRLAVRMLYLKCLKQLSDAHLIKWQIDKTNSAYIDELTNAHQRQLFRSLTLQFEYVWYGEFAIDGQTFKNINTVFQDFNKGIA</sequence>
<dbReference type="RefSeq" id="WP_183588682.1">
    <property type="nucleotide sequence ID" value="NZ_JACHCA010000010.1"/>
</dbReference>
<accession>A0A841JJ88</accession>
<keyword evidence="1" id="KW-0472">Membrane</keyword>
<protein>
    <recommendedName>
        <fullName evidence="3">Protein-glutamine gamma-glutamyltransferase-like C-terminal domain-containing protein</fullName>
    </recommendedName>
</protein>
<feature type="chain" id="PRO_5033054323" description="Protein-glutamine gamma-glutamyltransferase-like C-terminal domain-containing protein" evidence="2">
    <location>
        <begin position="20"/>
        <end position="250"/>
    </location>
</feature>
<dbReference type="EMBL" id="JACHCA010000010">
    <property type="protein sequence ID" value="MBB6129666.1"/>
    <property type="molecule type" value="Genomic_DNA"/>
</dbReference>
<name>A0A841JJ88_9SPHI</name>
<feature type="domain" description="Protein-glutamine gamma-glutamyltransferase-like C-terminal" evidence="3">
    <location>
        <begin position="175"/>
        <end position="235"/>
    </location>
</feature>
<feature type="signal peptide" evidence="2">
    <location>
        <begin position="1"/>
        <end position="19"/>
    </location>
</feature>
<keyword evidence="2" id="KW-0732">Signal</keyword>
<evidence type="ECO:0000313" key="5">
    <source>
        <dbReference type="Proteomes" id="UP000548326"/>
    </source>
</evidence>
<evidence type="ECO:0000256" key="2">
    <source>
        <dbReference type="SAM" id="SignalP"/>
    </source>
</evidence>
<evidence type="ECO:0000313" key="4">
    <source>
        <dbReference type="EMBL" id="MBB6129666.1"/>
    </source>
</evidence>
<gene>
    <name evidence="4" type="ORF">HDF22_003797</name>
</gene>